<dbReference type="Pfam" id="PF13386">
    <property type="entry name" value="DsbD_2"/>
    <property type="match status" value="1"/>
</dbReference>
<organism evidence="3 4">
    <name type="scientific">Taibaiella chishuiensis</name>
    <dbReference type="NCBI Taxonomy" id="1434707"/>
    <lineage>
        <taxon>Bacteria</taxon>
        <taxon>Pseudomonadati</taxon>
        <taxon>Bacteroidota</taxon>
        <taxon>Chitinophagia</taxon>
        <taxon>Chitinophagales</taxon>
        <taxon>Chitinophagaceae</taxon>
        <taxon>Taibaiella</taxon>
    </lineage>
</organism>
<feature type="domain" description="Urease accessory protein UreH-like transmembrane" evidence="2">
    <location>
        <begin position="10"/>
        <end position="204"/>
    </location>
</feature>
<name>A0A2P8CZQ6_9BACT</name>
<keyword evidence="1" id="KW-0472">Membrane</keyword>
<dbReference type="RefSeq" id="WP_106524321.1">
    <property type="nucleotide sequence ID" value="NZ_PYGD01000008.1"/>
</dbReference>
<proteinExistence type="predicted"/>
<accession>A0A2P8CZQ6</accession>
<comment type="caution">
    <text evidence="3">The sequence shown here is derived from an EMBL/GenBank/DDBJ whole genome shotgun (WGS) entry which is preliminary data.</text>
</comment>
<protein>
    <recommendedName>
        <fullName evidence="2">Urease accessory protein UreH-like transmembrane domain-containing protein</fullName>
    </recommendedName>
</protein>
<evidence type="ECO:0000256" key="1">
    <source>
        <dbReference type="SAM" id="Phobius"/>
    </source>
</evidence>
<dbReference type="PANTHER" id="PTHR42208">
    <property type="entry name" value="HEAVY METAL TRANSPORTER-RELATED"/>
    <property type="match status" value="1"/>
</dbReference>
<dbReference type="OrthoDB" id="594443at2"/>
<feature type="transmembrane region" description="Helical" evidence="1">
    <location>
        <begin position="79"/>
        <end position="98"/>
    </location>
</feature>
<dbReference type="PANTHER" id="PTHR42208:SF1">
    <property type="entry name" value="HEAVY METAL TRANSPORTER"/>
    <property type="match status" value="1"/>
</dbReference>
<evidence type="ECO:0000259" key="2">
    <source>
        <dbReference type="Pfam" id="PF13386"/>
    </source>
</evidence>
<evidence type="ECO:0000313" key="4">
    <source>
        <dbReference type="Proteomes" id="UP000240572"/>
    </source>
</evidence>
<dbReference type="EMBL" id="PYGD01000008">
    <property type="protein sequence ID" value="PSK90449.1"/>
    <property type="molecule type" value="Genomic_DNA"/>
</dbReference>
<feature type="transmembrane region" description="Helical" evidence="1">
    <location>
        <begin position="124"/>
        <end position="147"/>
    </location>
</feature>
<reference evidence="3 4" key="1">
    <citation type="submission" date="2018-03" db="EMBL/GenBank/DDBJ databases">
        <title>Genomic Encyclopedia of Type Strains, Phase III (KMG-III): the genomes of soil and plant-associated and newly described type strains.</title>
        <authorList>
            <person name="Whitman W."/>
        </authorList>
    </citation>
    <scope>NUCLEOTIDE SEQUENCE [LARGE SCALE GENOMIC DNA]</scope>
    <source>
        <strain evidence="3 4">CGMCC 1.12700</strain>
    </source>
</reference>
<dbReference type="InterPro" id="IPR039447">
    <property type="entry name" value="UreH-like_TM_dom"/>
</dbReference>
<keyword evidence="1" id="KW-0812">Transmembrane</keyword>
<evidence type="ECO:0000313" key="3">
    <source>
        <dbReference type="EMBL" id="PSK90449.1"/>
    </source>
</evidence>
<feature type="transmembrane region" description="Helical" evidence="1">
    <location>
        <begin position="191"/>
        <end position="208"/>
    </location>
</feature>
<gene>
    <name evidence="3" type="ORF">B0I18_108180</name>
</gene>
<feature type="transmembrane region" description="Helical" evidence="1">
    <location>
        <begin position="159"/>
        <end position="179"/>
    </location>
</feature>
<keyword evidence="1" id="KW-1133">Transmembrane helix</keyword>
<dbReference type="Proteomes" id="UP000240572">
    <property type="component" value="Unassembled WGS sequence"/>
</dbReference>
<feature type="transmembrane region" description="Helical" evidence="1">
    <location>
        <begin position="47"/>
        <end position="67"/>
    </location>
</feature>
<sequence>MMSSALLVSAFLLGIGGSMHCLGMCGPLVLAVPFPSGRGGHKGLATLVYYLAKCLAYGSMGILMGLLGKGISLIDWQQGLSVAAGVLILVMAFVPAIARRLKGHFLFQKEFGNLFARVQARPRLHYFFVMGYLNGFLPCGLVFTALAASTVTAAPLTGFLFMFLFGLGTTPALAALSLFKTRIGLRLQPKLRKTATFISVFLGLLLILRGLDLGIPYLSPAAGAGGTVKNCCSKPAA</sequence>
<keyword evidence="4" id="KW-1185">Reference proteome</keyword>
<dbReference type="AlphaFoldDB" id="A0A2P8CZQ6"/>